<dbReference type="InterPro" id="IPR024294">
    <property type="entry name" value="DUF3810"/>
</dbReference>
<organism evidence="1 2">
    <name type="scientific">Salinimicrobium sediminis</name>
    <dbReference type="NCBI Taxonomy" id="1343891"/>
    <lineage>
        <taxon>Bacteria</taxon>
        <taxon>Pseudomonadati</taxon>
        <taxon>Bacteroidota</taxon>
        <taxon>Flavobacteriia</taxon>
        <taxon>Flavobacteriales</taxon>
        <taxon>Flavobacteriaceae</taxon>
        <taxon>Salinimicrobium</taxon>
    </lineage>
</organism>
<dbReference type="AlphaFoldDB" id="A0A285X7G2"/>
<gene>
    <name evidence="1" type="ORF">SAMN06296241_2862</name>
</gene>
<evidence type="ECO:0000313" key="1">
    <source>
        <dbReference type="EMBL" id="SOC81287.1"/>
    </source>
</evidence>
<evidence type="ECO:0000313" key="2">
    <source>
        <dbReference type="Proteomes" id="UP000219193"/>
    </source>
</evidence>
<proteinExistence type="predicted"/>
<name>A0A285X7G2_9FLAO</name>
<evidence type="ECO:0008006" key="3">
    <source>
        <dbReference type="Google" id="ProtNLM"/>
    </source>
</evidence>
<accession>A0A285X7G2</accession>
<dbReference type="Pfam" id="PF12725">
    <property type="entry name" value="DUF3810"/>
    <property type="match status" value="1"/>
</dbReference>
<dbReference type="EMBL" id="OCMF01000004">
    <property type="protein sequence ID" value="SOC81287.1"/>
    <property type="molecule type" value="Genomic_DNA"/>
</dbReference>
<reference evidence="2" key="1">
    <citation type="submission" date="2017-09" db="EMBL/GenBank/DDBJ databases">
        <authorList>
            <person name="Varghese N."/>
            <person name="Submissions S."/>
        </authorList>
    </citation>
    <scope>NUCLEOTIDE SEQUENCE [LARGE SCALE GENOMIC DNA]</scope>
    <source>
        <strain evidence="2">CGMCC 1.12641</strain>
    </source>
</reference>
<sequence>MVNKKAALILALFLPVQLILIRILSGYPHFVEQWYSNGVYPFTSALLRRGLGLLPFSLGDILYTLLGIMIIRWFALRVQQRFREPKRWIINGIASLSLIYFCFNLFWGFNYYRLPLHQSLEIEDDYTTEELINLTRDLIKTSNELHLELAENDSVKVEMPHSKKELLELSIAGYYNLEENFPELDYNIPSLKRSLYSLPLTYMGFNGYLNPLTNEGQVNTLIVPYKIPTTASHEIGHQLGFAKENEANFLACLTTMNHEDPYFRYSGYTFALSYCLSELYRRDEILAEELLGEVNFGIKENYREVQEFWANHANPFEPLFMYTYNTFLVANNQPGGMRSYSYVVALLVNYHKSRGKL</sequence>
<keyword evidence="2" id="KW-1185">Reference proteome</keyword>
<dbReference type="Proteomes" id="UP000219193">
    <property type="component" value="Unassembled WGS sequence"/>
</dbReference>
<protein>
    <recommendedName>
        <fullName evidence="3">Amino acid permease</fullName>
    </recommendedName>
</protein>